<comment type="caution">
    <text evidence="2">The sequence shown here is derived from an EMBL/GenBank/DDBJ whole genome shotgun (WGS) entry which is preliminary data.</text>
</comment>
<name>A0A5J4PJC3_9ZZZZ</name>
<dbReference type="SMART" id="SM00871">
    <property type="entry name" value="AraC_E_bind"/>
    <property type="match status" value="1"/>
</dbReference>
<reference evidence="2" key="1">
    <citation type="submission" date="2019-03" db="EMBL/GenBank/DDBJ databases">
        <title>Single cell metagenomics reveals metabolic interactions within the superorganism composed of flagellate Streblomastix strix and complex community of Bacteroidetes bacteria on its surface.</title>
        <authorList>
            <person name="Treitli S.C."/>
            <person name="Kolisko M."/>
            <person name="Husnik F."/>
            <person name="Keeling P."/>
            <person name="Hampl V."/>
        </authorList>
    </citation>
    <scope>NUCLEOTIDE SEQUENCE</scope>
    <source>
        <strain evidence="2">STM</strain>
    </source>
</reference>
<dbReference type="InterPro" id="IPR011256">
    <property type="entry name" value="Reg_factor_effector_dom_sf"/>
</dbReference>
<dbReference type="EMBL" id="SNRY01008205">
    <property type="protein sequence ID" value="KAA6308960.1"/>
    <property type="molecule type" value="Genomic_DNA"/>
</dbReference>
<dbReference type="InterPro" id="IPR050908">
    <property type="entry name" value="SmbC-like"/>
</dbReference>
<dbReference type="InterPro" id="IPR029442">
    <property type="entry name" value="GyrI-like"/>
</dbReference>
<accession>A0A5J4PJC3</accession>
<organism evidence="2">
    <name type="scientific">termite gut metagenome</name>
    <dbReference type="NCBI Taxonomy" id="433724"/>
    <lineage>
        <taxon>unclassified sequences</taxon>
        <taxon>metagenomes</taxon>
        <taxon>organismal metagenomes</taxon>
    </lineage>
</organism>
<evidence type="ECO:0000313" key="2">
    <source>
        <dbReference type="EMBL" id="KAA6308960.1"/>
    </source>
</evidence>
<dbReference type="SUPFAM" id="SSF55136">
    <property type="entry name" value="Probable bacterial effector-binding domain"/>
    <property type="match status" value="1"/>
</dbReference>
<dbReference type="InterPro" id="IPR010499">
    <property type="entry name" value="AraC_E-bd"/>
</dbReference>
<protein>
    <submittedName>
        <fullName evidence="2">DNA gyrase inhibitor</fullName>
    </submittedName>
</protein>
<dbReference type="AlphaFoldDB" id="A0A5J4PJC3"/>
<gene>
    <name evidence="2" type="ORF">EZS27_039467</name>
</gene>
<sequence>MKSLQLNENLNLKAPKMLTLEAKQVIYLKLTGDYLTLDFHGAWNKLWQYVKDNKLFSAGIEHITIYHDDPKVTEVGKLRTDICLVLPKKAEPKGEIDVKTIERGKYAMFLYQGFYEHLGAVYGTIYAKWLPESGEKLWNYHCFEKYVNNSDNTAPEKLKTEIYVPIE</sequence>
<feature type="domain" description="AraC effector-binding" evidence="1">
    <location>
        <begin position="13"/>
        <end position="167"/>
    </location>
</feature>
<proteinExistence type="predicted"/>
<dbReference type="Gene3D" id="3.20.80.10">
    <property type="entry name" value="Regulatory factor, effector binding domain"/>
    <property type="match status" value="1"/>
</dbReference>
<dbReference type="PANTHER" id="PTHR40055">
    <property type="entry name" value="TRANSCRIPTIONAL REGULATOR YGIV-RELATED"/>
    <property type="match status" value="1"/>
</dbReference>
<dbReference type="Pfam" id="PF06445">
    <property type="entry name" value="GyrI-like"/>
    <property type="match status" value="1"/>
</dbReference>
<evidence type="ECO:0000259" key="1">
    <source>
        <dbReference type="SMART" id="SM00871"/>
    </source>
</evidence>
<dbReference type="PANTHER" id="PTHR40055:SF1">
    <property type="entry name" value="TRANSCRIPTIONAL REGULATOR YGIV-RELATED"/>
    <property type="match status" value="1"/>
</dbReference>